<dbReference type="InterPro" id="IPR001025">
    <property type="entry name" value="BAH_dom"/>
</dbReference>
<dbReference type="GO" id="GO:0044027">
    <property type="term" value="P:negative regulation of gene expression via chromosomal CpG island methylation"/>
    <property type="evidence" value="ECO:0007669"/>
    <property type="project" value="TreeGrafter"/>
</dbReference>
<keyword evidence="5" id="KW-0238">DNA-binding</keyword>
<dbReference type="GO" id="GO:0003682">
    <property type="term" value="F:chromatin binding"/>
    <property type="evidence" value="ECO:0007669"/>
    <property type="project" value="InterPro"/>
</dbReference>
<feature type="region of interest" description="Disordered" evidence="10">
    <location>
        <begin position="1"/>
        <end position="123"/>
    </location>
</feature>
<comment type="subcellular location">
    <subcellularLocation>
        <location evidence="1">Nucleus</location>
    </subcellularLocation>
</comment>
<comment type="catalytic activity">
    <reaction evidence="9">
        <text>a 2'-deoxycytidine in DNA + S-adenosyl-L-methionine = a 5-methyl-2'-deoxycytidine in DNA + S-adenosyl-L-homocysteine + H(+)</text>
        <dbReference type="Rhea" id="RHEA:13681"/>
        <dbReference type="Rhea" id="RHEA-COMP:11369"/>
        <dbReference type="Rhea" id="RHEA-COMP:11370"/>
        <dbReference type="ChEBI" id="CHEBI:15378"/>
        <dbReference type="ChEBI" id="CHEBI:57856"/>
        <dbReference type="ChEBI" id="CHEBI:59789"/>
        <dbReference type="ChEBI" id="CHEBI:85452"/>
        <dbReference type="ChEBI" id="CHEBI:85454"/>
        <dbReference type="EC" id="2.1.1.37"/>
    </reaction>
</comment>
<feature type="compositionally biased region" description="Low complexity" evidence="10">
    <location>
        <begin position="1146"/>
        <end position="1162"/>
    </location>
</feature>
<feature type="compositionally biased region" description="Polar residues" evidence="10">
    <location>
        <begin position="1071"/>
        <end position="1081"/>
    </location>
</feature>
<dbReference type="PANTHER" id="PTHR10629">
    <property type="entry name" value="CYTOSINE-SPECIFIC METHYLTRANSFERASE"/>
    <property type="match status" value="1"/>
</dbReference>
<dbReference type="Gene3D" id="3.90.120.10">
    <property type="entry name" value="DNA Methylase, subunit A, domain 2"/>
    <property type="match status" value="2"/>
</dbReference>
<evidence type="ECO:0000256" key="5">
    <source>
        <dbReference type="ARBA" id="ARBA00023125"/>
    </source>
</evidence>
<feature type="compositionally biased region" description="Acidic residues" evidence="10">
    <location>
        <begin position="54"/>
        <end position="97"/>
    </location>
</feature>
<evidence type="ECO:0000256" key="10">
    <source>
        <dbReference type="SAM" id="MobiDB-lite"/>
    </source>
</evidence>
<dbReference type="InterPro" id="IPR018117">
    <property type="entry name" value="C5_DNA_meth_AS"/>
</dbReference>
<dbReference type="Pfam" id="PF00145">
    <property type="entry name" value="DNA_methylase"/>
    <property type="match status" value="1"/>
</dbReference>
<evidence type="ECO:0000256" key="1">
    <source>
        <dbReference type="ARBA" id="ARBA00004123"/>
    </source>
</evidence>
<evidence type="ECO:0000256" key="7">
    <source>
        <dbReference type="PROSITE-ProRule" id="PRU01016"/>
    </source>
</evidence>
<gene>
    <name evidence="12" type="ORF">EXIGLDRAFT_726044</name>
</gene>
<dbReference type="AlphaFoldDB" id="A0A165DWQ3"/>
<dbReference type="GO" id="GO:0032259">
    <property type="term" value="P:methylation"/>
    <property type="evidence" value="ECO:0007669"/>
    <property type="project" value="UniProtKB-KW"/>
</dbReference>
<dbReference type="GO" id="GO:0005634">
    <property type="term" value="C:nucleus"/>
    <property type="evidence" value="ECO:0007669"/>
    <property type="project" value="UniProtKB-SubCell"/>
</dbReference>
<feature type="region of interest" description="Disordered" evidence="10">
    <location>
        <begin position="151"/>
        <end position="174"/>
    </location>
</feature>
<dbReference type="Gene3D" id="2.30.30.490">
    <property type="match status" value="2"/>
</dbReference>
<dbReference type="EC" id="2.1.1.37" evidence="9"/>
<dbReference type="STRING" id="1314781.A0A165DWQ3"/>
<evidence type="ECO:0000256" key="8">
    <source>
        <dbReference type="RuleBase" id="RU000416"/>
    </source>
</evidence>
<dbReference type="InterPro" id="IPR029063">
    <property type="entry name" value="SAM-dependent_MTases_sf"/>
</dbReference>
<reference evidence="12 13" key="1">
    <citation type="journal article" date="2016" name="Mol. Biol. Evol.">
        <title>Comparative Genomics of Early-Diverging Mushroom-Forming Fungi Provides Insights into the Origins of Lignocellulose Decay Capabilities.</title>
        <authorList>
            <person name="Nagy L.G."/>
            <person name="Riley R."/>
            <person name="Tritt A."/>
            <person name="Adam C."/>
            <person name="Daum C."/>
            <person name="Floudas D."/>
            <person name="Sun H."/>
            <person name="Yadav J.S."/>
            <person name="Pangilinan J."/>
            <person name="Larsson K.H."/>
            <person name="Matsuura K."/>
            <person name="Barry K."/>
            <person name="Labutti K."/>
            <person name="Kuo R."/>
            <person name="Ohm R.A."/>
            <person name="Bhattacharya S.S."/>
            <person name="Shirouzu T."/>
            <person name="Yoshinaga Y."/>
            <person name="Martin F.M."/>
            <person name="Grigoriev I.V."/>
            <person name="Hibbett D.S."/>
        </authorList>
    </citation>
    <scope>NUCLEOTIDE SEQUENCE [LARGE SCALE GENOMIC DNA]</scope>
    <source>
        <strain evidence="12 13">HHB12029</strain>
    </source>
</reference>
<evidence type="ECO:0000256" key="6">
    <source>
        <dbReference type="ARBA" id="ARBA00023242"/>
    </source>
</evidence>
<evidence type="ECO:0000256" key="9">
    <source>
        <dbReference type="RuleBase" id="RU000417"/>
    </source>
</evidence>
<dbReference type="Gene3D" id="3.40.50.150">
    <property type="entry name" value="Vaccinia Virus protein VP39"/>
    <property type="match status" value="1"/>
</dbReference>
<dbReference type="InterPro" id="IPR050390">
    <property type="entry name" value="C5-Methyltransferase"/>
</dbReference>
<evidence type="ECO:0000259" key="11">
    <source>
        <dbReference type="PROSITE" id="PS51038"/>
    </source>
</evidence>
<feature type="compositionally biased region" description="Basic residues" evidence="10">
    <location>
        <begin position="1200"/>
        <end position="1210"/>
    </location>
</feature>
<keyword evidence="3 7" id="KW-0808">Transferase</keyword>
<feature type="region of interest" description="Disordered" evidence="10">
    <location>
        <begin position="1071"/>
        <end position="1102"/>
    </location>
</feature>
<dbReference type="Proteomes" id="UP000077266">
    <property type="component" value="Unassembled WGS sequence"/>
</dbReference>
<dbReference type="PROSITE" id="PS51038">
    <property type="entry name" value="BAH"/>
    <property type="match status" value="2"/>
</dbReference>
<dbReference type="GO" id="GO:0003677">
    <property type="term" value="F:DNA binding"/>
    <property type="evidence" value="ECO:0007669"/>
    <property type="project" value="UniProtKB-KW"/>
</dbReference>
<evidence type="ECO:0000256" key="3">
    <source>
        <dbReference type="ARBA" id="ARBA00022679"/>
    </source>
</evidence>
<keyword evidence="6" id="KW-0539">Nucleus</keyword>
<feature type="region of interest" description="Disordered" evidence="10">
    <location>
        <begin position="1126"/>
        <end position="1210"/>
    </location>
</feature>
<dbReference type="NCBIfam" id="TIGR00675">
    <property type="entry name" value="dcm"/>
    <property type="match status" value="1"/>
</dbReference>
<comment type="similarity">
    <text evidence="7 8">Belongs to the class I-like SAM-binding methyltransferase superfamily. C5-methyltransferase family.</text>
</comment>
<evidence type="ECO:0000256" key="4">
    <source>
        <dbReference type="ARBA" id="ARBA00022691"/>
    </source>
</evidence>
<dbReference type="InterPro" id="IPR043151">
    <property type="entry name" value="BAH_sf"/>
</dbReference>
<protein>
    <recommendedName>
        <fullName evidence="9">Cytosine-specific methyltransferase</fullName>
        <ecNumber evidence="9">2.1.1.37</ecNumber>
    </recommendedName>
</protein>
<dbReference type="PANTHER" id="PTHR10629:SF52">
    <property type="entry name" value="DNA (CYTOSINE-5)-METHYLTRANSFERASE 1"/>
    <property type="match status" value="1"/>
</dbReference>
<dbReference type="InParanoid" id="A0A165DWQ3"/>
<sequence length="1210" mass="134482">MPPGRKRGASSSWETSSPRRRRTNVVVTPSPPPKASYARRSPKPDVDYIYISSDESEDDVVPDFDDGDEDENEYDESKDDGEADELDVIDEVDDDVLESGVSSPPQAGVKSKPTAAKSTKSTTPVVVTSTIHAHVSPFFAPGAFEVVGKTKSTRGQRPPTKPFHAPEGESQAEVDETDKLVRGKLDPKAKGKTGVVDLYSKVYVDDIPYKRGDFVAVQPGQDDDLDRRDLHKSTQQSNVWAELWYGQIVYVYTDEHQRVFVHLRWLEHASKVPLLMEMAHPNELCILNNPEDSCDDVEAGSIICKADISVLRDGDREPAAESLANHQFFLRHAWDSVNPSLTDAAPVLVIRADDPVHHGCSACAREWADSNDLQEYHVDDFVYIESRQPGTVNTSPPYRLGQITELADGKGEVQVRMVGRWDLALESFKKSIGRKRFKSTLVKDERRLFLTPDYRSIDKKRLRGKFFVEYRKDGEACKPACHELDDEFWLNTHTTTFPASSTEHFEVIPPTELRECRKCRAEHEQRKTERARFEKQGGNRPLRGIDLFAGCGGMGTAFKAAGIDPDWAVERNASAALTLRTMHPNSVVIEDDINNVVRDVVQGNNTEMPEREANIDVIFGGPPCQGFSKLNHSRDNNDTRNLLFLPMLSLVEIYRPNYVVLENVGGMLDTTVEIEREGKKTIIECATVKLIMRCLAALRYQIRVHYVQAGAYGVPQSRHRLIFIASRCGIPLAFLPPPTHSFGGRTAAAKRLPGGVQLLMEAKDGCPYNGVTLGDAIGDLPVFDWRNPHSKRPATKEDKDKAKKRLAAGIPAMDCQSLASGFTKRQKYAYPALTSYQRHLRGNESAVTQHYTTPFQSHVAERVCNIPLKVGASHKDLPRELAIVTKHKRAYSRLSYYEPAPVASTSVRPYGQTGQVLHPSQHRVITVREYARIQGFPDEYEFQSVKGHSANYYEQIGNAVPLPLGSVIAKAIKTSTFKAWQRTHKGEDDADTYPWAVADDSEHVRSRPAAIPRRMVLDVVPPVLDAKAKSLYHGFSGRQDGPSTKRFPHHPSAERRLFVEMPTLDAATKSLWSNPSTQQPAQGDDPPDSDAELPGAQTNPIPRQHAAGRRLFVEMPALDAATRSLWSNPSTQQPVHGDDASESEVEFPSSPASPSATPSPVSNKTRPVKPSGGRLAVEVVLPRIDDAQKATYVSASALHSPRRTTRRPSD</sequence>
<feature type="domain" description="BAH" evidence="11">
    <location>
        <begin position="207"/>
        <end position="345"/>
    </location>
</feature>
<keyword evidence="4 7" id="KW-0949">S-adenosyl-L-methionine</keyword>
<evidence type="ECO:0000256" key="2">
    <source>
        <dbReference type="ARBA" id="ARBA00022603"/>
    </source>
</evidence>
<dbReference type="OrthoDB" id="5376140at2759"/>
<feature type="active site" evidence="7">
    <location>
        <position position="624"/>
    </location>
</feature>
<dbReference type="GO" id="GO:0003886">
    <property type="term" value="F:DNA (cytosine-5-)-methyltransferase activity"/>
    <property type="evidence" value="ECO:0007669"/>
    <property type="project" value="UniProtKB-EC"/>
</dbReference>
<proteinExistence type="inferred from homology"/>
<dbReference type="InterPro" id="IPR001525">
    <property type="entry name" value="C5_MeTfrase"/>
</dbReference>
<feature type="compositionally biased region" description="Low complexity" evidence="10">
    <location>
        <begin position="110"/>
        <end position="123"/>
    </location>
</feature>
<feature type="domain" description="BAH" evidence="11">
    <location>
        <begin position="374"/>
        <end position="501"/>
    </location>
</feature>
<evidence type="ECO:0000313" key="13">
    <source>
        <dbReference type="Proteomes" id="UP000077266"/>
    </source>
</evidence>
<accession>A0A165DWQ3</accession>
<dbReference type="PROSITE" id="PS00094">
    <property type="entry name" value="C5_MTASE_1"/>
    <property type="match status" value="1"/>
</dbReference>
<name>A0A165DWQ3_EXIGL</name>
<evidence type="ECO:0000313" key="12">
    <source>
        <dbReference type="EMBL" id="KZV85537.1"/>
    </source>
</evidence>
<organism evidence="12 13">
    <name type="scientific">Exidia glandulosa HHB12029</name>
    <dbReference type="NCBI Taxonomy" id="1314781"/>
    <lineage>
        <taxon>Eukaryota</taxon>
        <taxon>Fungi</taxon>
        <taxon>Dikarya</taxon>
        <taxon>Basidiomycota</taxon>
        <taxon>Agaricomycotina</taxon>
        <taxon>Agaricomycetes</taxon>
        <taxon>Auriculariales</taxon>
        <taxon>Exidiaceae</taxon>
        <taxon>Exidia</taxon>
    </lineage>
</organism>
<dbReference type="Pfam" id="PF01426">
    <property type="entry name" value="BAH"/>
    <property type="match status" value="1"/>
</dbReference>
<keyword evidence="2 7" id="KW-0489">Methyltransferase</keyword>
<dbReference type="PROSITE" id="PS51679">
    <property type="entry name" value="SAM_MT_C5"/>
    <property type="match status" value="1"/>
</dbReference>
<dbReference type="PRINTS" id="PR00105">
    <property type="entry name" value="C5METTRFRASE"/>
</dbReference>
<dbReference type="EMBL" id="KV426185">
    <property type="protein sequence ID" value="KZV85537.1"/>
    <property type="molecule type" value="Genomic_DNA"/>
</dbReference>
<dbReference type="SUPFAM" id="SSF53335">
    <property type="entry name" value="S-adenosyl-L-methionine-dependent methyltransferases"/>
    <property type="match status" value="1"/>
</dbReference>
<keyword evidence="13" id="KW-1185">Reference proteome</keyword>